<proteinExistence type="predicted"/>
<accession>A0A6A4VEG4</accession>
<reference evidence="1 2" key="1">
    <citation type="submission" date="2019-07" db="EMBL/GenBank/DDBJ databases">
        <title>Draft genome assembly of a fouling barnacle, Amphibalanus amphitrite (Darwin, 1854): The first reference genome for Thecostraca.</title>
        <authorList>
            <person name="Kim W."/>
        </authorList>
    </citation>
    <scope>NUCLEOTIDE SEQUENCE [LARGE SCALE GENOMIC DNA]</scope>
    <source>
        <strain evidence="1">SNU_AA5</strain>
        <tissue evidence="1">Soma without cirri and trophi</tissue>
    </source>
</reference>
<evidence type="ECO:0000313" key="2">
    <source>
        <dbReference type="Proteomes" id="UP000440578"/>
    </source>
</evidence>
<evidence type="ECO:0000313" key="1">
    <source>
        <dbReference type="EMBL" id="KAF0288802.1"/>
    </source>
</evidence>
<dbReference type="AlphaFoldDB" id="A0A6A4VEG4"/>
<sequence length="128" mass="13913">MLLRYVSPEMRHYNGVINCVLMLFTNVTTLAGPCEASQQLVSAAGRRWALLLSLERRHPALAAEAGLQREEAGRQLETIGELGLFRLRRSTLLSLVSTVLTYIIVVAQFQSAEIPTASAAANSTASRG</sequence>
<keyword evidence="2" id="KW-1185">Reference proteome</keyword>
<comment type="caution">
    <text evidence="1">The sequence shown here is derived from an EMBL/GenBank/DDBJ whole genome shotgun (WGS) entry which is preliminary data.</text>
</comment>
<gene>
    <name evidence="1" type="ORF">FJT64_012831</name>
</gene>
<name>A0A6A4VEG4_AMPAM</name>
<dbReference type="EMBL" id="VIIS01002078">
    <property type="protein sequence ID" value="KAF0288802.1"/>
    <property type="molecule type" value="Genomic_DNA"/>
</dbReference>
<organism evidence="1 2">
    <name type="scientific">Amphibalanus amphitrite</name>
    <name type="common">Striped barnacle</name>
    <name type="synonym">Balanus amphitrite</name>
    <dbReference type="NCBI Taxonomy" id="1232801"/>
    <lineage>
        <taxon>Eukaryota</taxon>
        <taxon>Metazoa</taxon>
        <taxon>Ecdysozoa</taxon>
        <taxon>Arthropoda</taxon>
        <taxon>Crustacea</taxon>
        <taxon>Multicrustacea</taxon>
        <taxon>Cirripedia</taxon>
        <taxon>Thoracica</taxon>
        <taxon>Thoracicalcarea</taxon>
        <taxon>Balanomorpha</taxon>
        <taxon>Balanoidea</taxon>
        <taxon>Balanidae</taxon>
        <taxon>Amphibalaninae</taxon>
        <taxon>Amphibalanus</taxon>
    </lineage>
</organism>
<protein>
    <submittedName>
        <fullName evidence="1">Uncharacterized protein</fullName>
    </submittedName>
</protein>
<dbReference type="Proteomes" id="UP000440578">
    <property type="component" value="Unassembled WGS sequence"/>
</dbReference>